<dbReference type="PANTHER" id="PTHR43798">
    <property type="entry name" value="MONOACYLGLYCEROL LIPASE"/>
    <property type="match status" value="1"/>
</dbReference>
<dbReference type="PANTHER" id="PTHR43798:SF31">
    <property type="entry name" value="AB HYDROLASE SUPERFAMILY PROTEIN YCLE"/>
    <property type="match status" value="1"/>
</dbReference>
<evidence type="ECO:0000259" key="2">
    <source>
        <dbReference type="Pfam" id="PF00561"/>
    </source>
</evidence>
<evidence type="ECO:0000313" key="3">
    <source>
        <dbReference type="EMBL" id="PXX60951.1"/>
    </source>
</evidence>
<keyword evidence="1" id="KW-0378">Hydrolase</keyword>
<dbReference type="GO" id="GO:0016787">
    <property type="term" value="F:hydrolase activity"/>
    <property type="evidence" value="ECO:0007669"/>
    <property type="project" value="UniProtKB-KW"/>
</dbReference>
<dbReference type="PRINTS" id="PR00111">
    <property type="entry name" value="ABHYDROLASE"/>
</dbReference>
<dbReference type="SUPFAM" id="SSF53474">
    <property type="entry name" value="alpha/beta-Hydrolases"/>
    <property type="match status" value="1"/>
</dbReference>
<dbReference type="AlphaFoldDB" id="A0A318JVA3"/>
<evidence type="ECO:0000313" key="4">
    <source>
        <dbReference type="Proteomes" id="UP000247569"/>
    </source>
</evidence>
<accession>A0A318JVA3</accession>
<sequence length="258" mass="28744">MRQYTIHHDGVTIPVSRDGEGRPLILCPGLLTTQADLRELIELLRHDFDVVSFDLRGHGLSSAGDRYSFDAFLGDFTALMAALDLPAPLLVGHSLGADLIVHYAAEHPDGFDRLVLIDGANPVPEPFITEADLPEFRAMFNDPALLQEAEQAKGTPHQILLTGPDILDLNLEIDSVRAEILDRYRKFDRPITMIMSTSMAGDSTEGRTLWRNQNWRNGVDRLVRELPHTQATWLDAGHDLLRTHASDIVRIIRGGNES</sequence>
<comment type="caution">
    <text evidence="3">The sequence shown here is derived from an EMBL/GenBank/DDBJ whole genome shotgun (WGS) entry which is preliminary data.</text>
</comment>
<proteinExistence type="predicted"/>
<name>A0A318JVA3_9NOCA</name>
<dbReference type="InterPro" id="IPR029058">
    <property type="entry name" value="AB_hydrolase_fold"/>
</dbReference>
<dbReference type="Gene3D" id="3.40.50.1820">
    <property type="entry name" value="alpha/beta hydrolase"/>
    <property type="match status" value="1"/>
</dbReference>
<organism evidence="3 4">
    <name type="scientific">Nocardia tenerifensis</name>
    <dbReference type="NCBI Taxonomy" id="228006"/>
    <lineage>
        <taxon>Bacteria</taxon>
        <taxon>Bacillati</taxon>
        <taxon>Actinomycetota</taxon>
        <taxon>Actinomycetes</taxon>
        <taxon>Mycobacteriales</taxon>
        <taxon>Nocardiaceae</taxon>
        <taxon>Nocardia</taxon>
    </lineage>
</organism>
<reference evidence="3 4" key="1">
    <citation type="submission" date="2018-05" db="EMBL/GenBank/DDBJ databases">
        <title>Genomic Encyclopedia of Type Strains, Phase IV (KMG-IV): sequencing the most valuable type-strain genomes for metagenomic binning, comparative biology and taxonomic classification.</title>
        <authorList>
            <person name="Goeker M."/>
        </authorList>
    </citation>
    <scope>NUCLEOTIDE SEQUENCE [LARGE SCALE GENOMIC DNA]</scope>
    <source>
        <strain evidence="3 4">DSM 44704</strain>
    </source>
</reference>
<protein>
    <submittedName>
        <fullName evidence="3">Pimeloyl-ACP methyl ester carboxylesterase</fullName>
    </submittedName>
</protein>
<dbReference type="OrthoDB" id="2645723at2"/>
<gene>
    <name evidence="3" type="ORF">DFR70_109142</name>
</gene>
<dbReference type="InterPro" id="IPR050266">
    <property type="entry name" value="AB_hydrolase_sf"/>
</dbReference>
<feature type="domain" description="AB hydrolase-1" evidence="2">
    <location>
        <begin position="23"/>
        <end position="138"/>
    </location>
</feature>
<dbReference type="GO" id="GO:0016020">
    <property type="term" value="C:membrane"/>
    <property type="evidence" value="ECO:0007669"/>
    <property type="project" value="TreeGrafter"/>
</dbReference>
<dbReference type="Pfam" id="PF00561">
    <property type="entry name" value="Abhydrolase_1"/>
    <property type="match status" value="1"/>
</dbReference>
<dbReference type="InterPro" id="IPR000073">
    <property type="entry name" value="AB_hydrolase_1"/>
</dbReference>
<dbReference type="EMBL" id="QJKF01000009">
    <property type="protein sequence ID" value="PXX60951.1"/>
    <property type="molecule type" value="Genomic_DNA"/>
</dbReference>
<evidence type="ECO:0000256" key="1">
    <source>
        <dbReference type="ARBA" id="ARBA00022801"/>
    </source>
</evidence>
<dbReference type="RefSeq" id="WP_040739189.1">
    <property type="nucleotide sequence ID" value="NZ_QJKF01000009.1"/>
</dbReference>
<keyword evidence="4" id="KW-1185">Reference proteome</keyword>
<dbReference type="Proteomes" id="UP000247569">
    <property type="component" value="Unassembled WGS sequence"/>
</dbReference>